<name>A0A917G5Z0_9BACL</name>
<dbReference type="Proteomes" id="UP000644756">
    <property type="component" value="Unassembled WGS sequence"/>
</dbReference>
<dbReference type="RefSeq" id="WP_188533436.1">
    <property type="nucleotide sequence ID" value="NZ_BMGR01000020.1"/>
</dbReference>
<feature type="signal peptide" evidence="2">
    <location>
        <begin position="1"/>
        <end position="19"/>
    </location>
</feature>
<accession>A0A917G5Z0</accession>
<reference evidence="3" key="2">
    <citation type="submission" date="2020-09" db="EMBL/GenBank/DDBJ databases">
        <authorList>
            <person name="Sun Q."/>
            <person name="Zhou Y."/>
        </authorList>
    </citation>
    <scope>NUCLEOTIDE SEQUENCE</scope>
    <source>
        <strain evidence="3">CGMCC 1.12987</strain>
    </source>
</reference>
<evidence type="ECO:0000256" key="1">
    <source>
        <dbReference type="SAM" id="MobiDB-lite"/>
    </source>
</evidence>
<dbReference type="AlphaFoldDB" id="A0A917G5Z0"/>
<feature type="region of interest" description="Disordered" evidence="1">
    <location>
        <begin position="30"/>
        <end position="56"/>
    </location>
</feature>
<sequence length="449" mass="47519">MKRMVKVGVLSLVTALVLAGCFDGGNNHANHMGQPAGNTQSESNGEQSGNIQSQPAVTGNLPWIASKNTTRVNSSDPAQAAVLVSQMLWMATSDMNRPGGVILANAEDWQTVVVSANLIHHPNDGPILFVDKDGIPDVTRNELTRLRPKGVEMNDGIQVMLVGDLDQAVEEQAIEMGFKTDKITADNPAALAKEVDAYYSEVTGEISQSVIVGSMDSMEYTMPAINWVAHMPEPLLYVTENEIPQGTIDALNARGGNANIYLLGPEAVISAAVEEQLGEYGTVVRIAGDDPYKNAIAFSRYKDPATGFGWGITTPGHAFSFVSMDSPELALGAAPFSHLGKHTPLLWTDKDSMPDSVMDYVMSVQPKYEESPTEGPYNHSWLTGDANALTMAAQGEIDAMLEIVSASGEGHGGHGGDTSGNDSSSEGSQSNEDSEDSESGSNAGGHAGH</sequence>
<proteinExistence type="predicted"/>
<evidence type="ECO:0008006" key="5">
    <source>
        <dbReference type="Google" id="ProtNLM"/>
    </source>
</evidence>
<reference evidence="3" key="1">
    <citation type="journal article" date="2014" name="Int. J. Syst. Evol. Microbiol.">
        <title>Complete genome sequence of Corynebacterium casei LMG S-19264T (=DSM 44701T), isolated from a smear-ripened cheese.</title>
        <authorList>
            <consortium name="US DOE Joint Genome Institute (JGI-PGF)"/>
            <person name="Walter F."/>
            <person name="Albersmeier A."/>
            <person name="Kalinowski J."/>
            <person name="Ruckert C."/>
        </authorList>
    </citation>
    <scope>NUCLEOTIDE SEQUENCE</scope>
    <source>
        <strain evidence="3">CGMCC 1.12987</strain>
    </source>
</reference>
<protein>
    <recommendedName>
        <fullName evidence="5">ArsR family transcriptional regulator</fullName>
    </recommendedName>
</protein>
<dbReference type="PROSITE" id="PS51257">
    <property type="entry name" value="PROKAR_LIPOPROTEIN"/>
    <property type="match status" value="1"/>
</dbReference>
<comment type="caution">
    <text evidence="3">The sequence shown here is derived from an EMBL/GenBank/DDBJ whole genome shotgun (WGS) entry which is preliminary data.</text>
</comment>
<feature type="compositionally biased region" description="Gly residues" evidence="1">
    <location>
        <begin position="409"/>
        <end position="418"/>
    </location>
</feature>
<keyword evidence="2" id="KW-0732">Signal</keyword>
<feature type="compositionally biased region" description="Polar residues" evidence="1">
    <location>
        <begin position="36"/>
        <end position="56"/>
    </location>
</feature>
<keyword evidence="4" id="KW-1185">Reference proteome</keyword>
<organism evidence="3 4">
    <name type="scientific">Paenibacillus abyssi</name>
    <dbReference type="NCBI Taxonomy" id="1340531"/>
    <lineage>
        <taxon>Bacteria</taxon>
        <taxon>Bacillati</taxon>
        <taxon>Bacillota</taxon>
        <taxon>Bacilli</taxon>
        <taxon>Bacillales</taxon>
        <taxon>Paenibacillaceae</taxon>
        <taxon>Paenibacillus</taxon>
    </lineage>
</organism>
<feature type="chain" id="PRO_5038337642" description="ArsR family transcriptional regulator" evidence="2">
    <location>
        <begin position="20"/>
        <end position="449"/>
    </location>
</feature>
<feature type="compositionally biased region" description="Low complexity" evidence="1">
    <location>
        <begin position="419"/>
        <end position="431"/>
    </location>
</feature>
<evidence type="ECO:0000313" key="3">
    <source>
        <dbReference type="EMBL" id="GGG24350.1"/>
    </source>
</evidence>
<feature type="region of interest" description="Disordered" evidence="1">
    <location>
        <begin position="406"/>
        <end position="449"/>
    </location>
</feature>
<evidence type="ECO:0000313" key="4">
    <source>
        <dbReference type="Proteomes" id="UP000644756"/>
    </source>
</evidence>
<dbReference type="EMBL" id="BMGR01000020">
    <property type="protein sequence ID" value="GGG24350.1"/>
    <property type="molecule type" value="Genomic_DNA"/>
</dbReference>
<evidence type="ECO:0000256" key="2">
    <source>
        <dbReference type="SAM" id="SignalP"/>
    </source>
</evidence>
<gene>
    <name evidence="3" type="ORF">GCM10010916_46090</name>
</gene>